<protein>
    <submittedName>
        <fullName evidence="2">Pyridine nucleotide-disulfide oxidoreductase</fullName>
    </submittedName>
</protein>
<evidence type="ECO:0000259" key="1">
    <source>
        <dbReference type="Pfam" id="PF07992"/>
    </source>
</evidence>
<feature type="domain" description="FAD/NAD(P)-binding" evidence="1">
    <location>
        <begin position="11"/>
        <end position="128"/>
    </location>
</feature>
<dbReference type="Proteomes" id="UP000294865">
    <property type="component" value="Unassembled WGS sequence"/>
</dbReference>
<accession>A0A4R6C558</accession>
<dbReference type="EMBL" id="SDQG01000003">
    <property type="protein sequence ID" value="TDM16832.1"/>
    <property type="molecule type" value="Genomic_DNA"/>
</dbReference>
<dbReference type="GO" id="GO:0071949">
    <property type="term" value="F:FAD binding"/>
    <property type="evidence" value="ECO:0007669"/>
    <property type="project" value="TreeGrafter"/>
</dbReference>
<dbReference type="PRINTS" id="PR00411">
    <property type="entry name" value="PNDRDTASEI"/>
</dbReference>
<dbReference type="InterPro" id="IPR023753">
    <property type="entry name" value="FAD/NAD-binding_dom"/>
</dbReference>
<dbReference type="Pfam" id="PF07992">
    <property type="entry name" value="Pyr_redox_2"/>
    <property type="match status" value="1"/>
</dbReference>
<dbReference type="SUPFAM" id="SSF51905">
    <property type="entry name" value="FAD/NAD(P)-binding domain"/>
    <property type="match status" value="1"/>
</dbReference>
<comment type="caution">
    <text evidence="2">The sequence shown here is derived from an EMBL/GenBank/DDBJ whole genome shotgun (WGS) entry which is preliminary data.</text>
</comment>
<name>A0A4R6C558_9STAP</name>
<sequence>MNGGADVKLKYKVVILGAGAGGLSTASRLLKSGVKDILLIDHADKHAYQPAWPLVGSGDEKKKHTVKPIDKVIPKEVQHLEKQVKHIQPVERKIHLDDGTFVIYEYLVVALGIQLDFDKIEGLPETLGKNGVCTNYLYDYLDYTYKTLKHTNEGNIIVTKPKSVIKGGVSPENSVFTFDEFVHDKKKDKPHLVFKSGRDTLFPVEKYSDYIEKHLNNKDIEYQLNQELVKVDGEKQLATFRDLVTGESYNMPFSMLLVTPPMSAPEVVKQSTLSDEEGWLDVNPFTLQHVRHRNVFGIGDCTNLPTVKMGAAVRKQLPILVDNLISAMKDKPLKAHYDGATACPVATEYGQAFIAEFGYDMKPKESMPIDQGKTNPLLYQVKKRAIPFMYWHAMLKGKA</sequence>
<dbReference type="AlphaFoldDB" id="A0A4R6C558"/>
<dbReference type="InterPro" id="IPR036188">
    <property type="entry name" value="FAD/NAD-bd_sf"/>
</dbReference>
<proteinExistence type="predicted"/>
<evidence type="ECO:0000313" key="3">
    <source>
        <dbReference type="Proteomes" id="UP000294865"/>
    </source>
</evidence>
<evidence type="ECO:0000313" key="2">
    <source>
        <dbReference type="EMBL" id="TDM16832.1"/>
    </source>
</evidence>
<reference evidence="2 3" key="1">
    <citation type="submission" date="2019-01" db="EMBL/GenBank/DDBJ databases">
        <title>Draft genome sequences of Macrococcus caseolyticus, Macrococcus canis, Macrococcus bohemicus and Macrococcus goetzii.</title>
        <authorList>
            <person name="Mazhar S."/>
            <person name="Altermann E."/>
            <person name="Hill C."/>
            <person name="Mcauliffe O."/>
        </authorList>
    </citation>
    <scope>NUCLEOTIDE SEQUENCE [LARGE SCALE GENOMIC DNA]</scope>
    <source>
        <strain evidence="2 3">DPC7162</strain>
    </source>
</reference>
<dbReference type="InterPro" id="IPR015904">
    <property type="entry name" value="Sulphide_quinone_reductase"/>
</dbReference>
<dbReference type="PANTHER" id="PTHR10632:SF2">
    <property type="entry name" value="SULFIDE:QUINONE OXIDOREDUCTASE, MITOCHONDRIAL"/>
    <property type="match status" value="1"/>
</dbReference>
<gene>
    <name evidence="2" type="ORF">ETI04_06430</name>
</gene>
<dbReference type="GO" id="GO:0070224">
    <property type="term" value="F:sulfide:quinone oxidoreductase activity"/>
    <property type="evidence" value="ECO:0007669"/>
    <property type="project" value="TreeGrafter"/>
</dbReference>
<dbReference type="Gene3D" id="3.50.50.60">
    <property type="entry name" value="FAD/NAD(P)-binding domain"/>
    <property type="match status" value="2"/>
</dbReference>
<organism evidence="2 3">
    <name type="scientific">Macrococcoides canis</name>
    <dbReference type="NCBI Taxonomy" id="1855823"/>
    <lineage>
        <taxon>Bacteria</taxon>
        <taxon>Bacillati</taxon>
        <taxon>Bacillota</taxon>
        <taxon>Bacilli</taxon>
        <taxon>Bacillales</taxon>
        <taxon>Staphylococcaceae</taxon>
        <taxon>Macrococcoides</taxon>
    </lineage>
</organism>
<dbReference type="GO" id="GO:0070221">
    <property type="term" value="P:sulfide oxidation, using sulfide:quinone oxidoreductase"/>
    <property type="evidence" value="ECO:0007669"/>
    <property type="project" value="TreeGrafter"/>
</dbReference>
<dbReference type="PANTHER" id="PTHR10632">
    <property type="entry name" value="SULFIDE:QUINONE OXIDOREDUCTASE"/>
    <property type="match status" value="1"/>
</dbReference>